<protein>
    <submittedName>
        <fullName evidence="2">Isocitrate lyase/phosphoenolpyruvate mutase family protein</fullName>
    </submittedName>
</protein>
<dbReference type="SUPFAM" id="SSF51621">
    <property type="entry name" value="Phosphoenolpyruvate/pyruvate domain"/>
    <property type="match status" value="1"/>
</dbReference>
<keyword evidence="2" id="KW-0670">Pyruvate</keyword>
<accession>A0A372DIS2</accession>
<sequence length="269" mass="27201">MTATAHARFVALHRAATPLLLVNAWDAASARLWQELGAPAVATSSAAVAWSRGYADGGALPRTVLLDSCADLVRVCSVPVTVDLEDGYSEDPAAVAALAAEVVGLGVVGFNLEDGGGAPELLTAKIRAIRAALGPTPAFINARTDVYLRGLASGEAAVAATIQRLTMYRDAGADGGFVPGLTAAADAARIAAAVPLALNLMTVPGLAPLAELQAAGVCRVSTGPGLFKVAYAAGQQAAMACLGGDFASLYAAPLDYGTMNRLFAVPTPR</sequence>
<dbReference type="Proteomes" id="UP000262917">
    <property type="component" value="Unassembled WGS sequence"/>
</dbReference>
<comment type="caution">
    <text evidence="2">The sequence shown here is derived from an EMBL/GenBank/DDBJ whole genome shotgun (WGS) entry which is preliminary data.</text>
</comment>
<dbReference type="PANTHER" id="PTHR42905">
    <property type="entry name" value="PHOSPHOENOLPYRUVATE CARBOXYLASE"/>
    <property type="match status" value="1"/>
</dbReference>
<dbReference type="RefSeq" id="WP_117203297.1">
    <property type="nucleotide sequence ID" value="NZ_JBHTBK010000029.1"/>
</dbReference>
<keyword evidence="2" id="KW-0456">Lyase</keyword>
<dbReference type="OrthoDB" id="9780430at2"/>
<dbReference type="PANTHER" id="PTHR42905:SF16">
    <property type="entry name" value="CARBOXYPHOSPHONOENOLPYRUVATE PHOSPHONOMUTASE-LIKE PROTEIN (AFU_ORTHOLOGUE AFUA_5G07230)"/>
    <property type="match status" value="1"/>
</dbReference>
<evidence type="ECO:0000313" key="2">
    <source>
        <dbReference type="EMBL" id="RFP59416.1"/>
    </source>
</evidence>
<evidence type="ECO:0000313" key="3">
    <source>
        <dbReference type="Proteomes" id="UP000262917"/>
    </source>
</evidence>
<dbReference type="InterPro" id="IPR015813">
    <property type="entry name" value="Pyrv/PenolPyrv_kinase-like_dom"/>
</dbReference>
<keyword evidence="1" id="KW-0479">Metal-binding</keyword>
<dbReference type="InterPro" id="IPR040442">
    <property type="entry name" value="Pyrv_kinase-like_dom_sf"/>
</dbReference>
<dbReference type="InterPro" id="IPR039556">
    <property type="entry name" value="ICL/PEPM"/>
</dbReference>
<dbReference type="Pfam" id="PF13714">
    <property type="entry name" value="PEP_mutase"/>
    <property type="match status" value="1"/>
</dbReference>
<dbReference type="Gene3D" id="3.20.20.60">
    <property type="entry name" value="Phosphoenolpyruvate-binding domains"/>
    <property type="match status" value="1"/>
</dbReference>
<dbReference type="GO" id="GO:0016829">
    <property type="term" value="F:lyase activity"/>
    <property type="evidence" value="ECO:0007669"/>
    <property type="project" value="UniProtKB-KW"/>
</dbReference>
<name>A0A372DIS2_9GAMM</name>
<reference evidence="2 3" key="1">
    <citation type="submission" date="2018-08" db="EMBL/GenBank/DDBJ databases">
        <title>Lysobacter weifangensis sp. nov., a new member of the family 'Xanthomonadaceae', isolated from soil in a farmland.</title>
        <authorList>
            <person name="Zhao H."/>
        </authorList>
    </citation>
    <scope>NUCLEOTIDE SEQUENCE [LARGE SCALE GENOMIC DNA]</scope>
    <source>
        <strain evidence="2 3">WF-2</strain>
    </source>
</reference>
<dbReference type="CDD" id="cd00377">
    <property type="entry name" value="ICL_PEPM"/>
    <property type="match status" value="1"/>
</dbReference>
<organism evidence="2 3">
    <name type="scientific">Cognatiluteimonas weifangensis</name>
    <dbReference type="NCBI Taxonomy" id="2303539"/>
    <lineage>
        <taxon>Bacteria</taxon>
        <taxon>Pseudomonadati</taxon>
        <taxon>Pseudomonadota</taxon>
        <taxon>Gammaproteobacteria</taxon>
        <taxon>Lysobacterales</taxon>
        <taxon>Lysobacteraceae</taxon>
        <taxon>Cognatiluteimonas</taxon>
    </lineage>
</organism>
<evidence type="ECO:0000256" key="1">
    <source>
        <dbReference type="ARBA" id="ARBA00022723"/>
    </source>
</evidence>
<gene>
    <name evidence="2" type="ORF">D0Y53_10625</name>
</gene>
<dbReference type="EMBL" id="QVPD01000012">
    <property type="protein sequence ID" value="RFP59416.1"/>
    <property type="molecule type" value="Genomic_DNA"/>
</dbReference>
<dbReference type="AlphaFoldDB" id="A0A372DIS2"/>
<keyword evidence="3" id="KW-1185">Reference proteome</keyword>
<dbReference type="GO" id="GO:0046872">
    <property type="term" value="F:metal ion binding"/>
    <property type="evidence" value="ECO:0007669"/>
    <property type="project" value="UniProtKB-KW"/>
</dbReference>
<proteinExistence type="predicted"/>